<evidence type="ECO:0000313" key="3">
    <source>
        <dbReference type="Proteomes" id="UP001140949"/>
    </source>
</evidence>
<evidence type="ECO:0000313" key="2">
    <source>
        <dbReference type="EMBL" id="KAJ6833733.1"/>
    </source>
</evidence>
<gene>
    <name evidence="2" type="ORF">M6B38_338550</name>
</gene>
<keyword evidence="3" id="KW-1185">Reference proteome</keyword>
<keyword evidence="1" id="KW-0472">Membrane</keyword>
<comment type="caution">
    <text evidence="2">The sequence shown here is derived from an EMBL/GenBank/DDBJ whole genome shotgun (WGS) entry which is preliminary data.</text>
</comment>
<organism evidence="2 3">
    <name type="scientific">Iris pallida</name>
    <name type="common">Sweet iris</name>
    <dbReference type="NCBI Taxonomy" id="29817"/>
    <lineage>
        <taxon>Eukaryota</taxon>
        <taxon>Viridiplantae</taxon>
        <taxon>Streptophyta</taxon>
        <taxon>Embryophyta</taxon>
        <taxon>Tracheophyta</taxon>
        <taxon>Spermatophyta</taxon>
        <taxon>Magnoliopsida</taxon>
        <taxon>Liliopsida</taxon>
        <taxon>Asparagales</taxon>
        <taxon>Iridaceae</taxon>
        <taxon>Iridoideae</taxon>
        <taxon>Irideae</taxon>
        <taxon>Iris</taxon>
    </lineage>
</organism>
<dbReference type="EMBL" id="JANAVB010014797">
    <property type="protein sequence ID" value="KAJ6833733.1"/>
    <property type="molecule type" value="Genomic_DNA"/>
</dbReference>
<protein>
    <submittedName>
        <fullName evidence="2">Uncharacterized protein</fullName>
    </submittedName>
</protein>
<feature type="transmembrane region" description="Helical" evidence="1">
    <location>
        <begin position="137"/>
        <end position="154"/>
    </location>
</feature>
<dbReference type="AlphaFoldDB" id="A0AAX6GYX0"/>
<name>A0AAX6GYX0_IRIPA</name>
<keyword evidence="1" id="KW-1133">Transmembrane helix</keyword>
<evidence type="ECO:0000256" key="1">
    <source>
        <dbReference type="SAM" id="Phobius"/>
    </source>
</evidence>
<keyword evidence="1" id="KW-0812">Transmembrane</keyword>
<accession>A0AAX6GYX0</accession>
<reference evidence="2" key="2">
    <citation type="submission" date="2023-04" db="EMBL/GenBank/DDBJ databases">
        <authorList>
            <person name="Bruccoleri R.E."/>
            <person name="Oakeley E.J."/>
            <person name="Faust A.-M."/>
            <person name="Dessus-Babus S."/>
            <person name="Altorfer M."/>
            <person name="Burckhardt D."/>
            <person name="Oertli M."/>
            <person name="Naumann U."/>
            <person name="Petersen F."/>
            <person name="Wong J."/>
        </authorList>
    </citation>
    <scope>NUCLEOTIDE SEQUENCE</scope>
    <source>
        <strain evidence="2">GSM-AAB239-AS_SAM_17_03QT</strain>
        <tissue evidence="2">Leaf</tissue>
    </source>
</reference>
<dbReference type="Proteomes" id="UP001140949">
    <property type="component" value="Unassembled WGS sequence"/>
</dbReference>
<sequence length="155" mass="17349">MCSAKLRHLLDFKLDKTIPAQGERSGLLNVEGEKNDYDWKGRMTAALEFLIHSNDEEFPTDACWDLSYLSVGTNDKIQVALILHFVEACIFDSTYCPLGPGAVHTQMDGCILDSKIRVVKCLEAAILRRVSETSLNLILHGLFSTFFLVSFSIAY</sequence>
<proteinExistence type="predicted"/>
<reference evidence="2" key="1">
    <citation type="journal article" date="2023" name="GigaByte">
        <title>Genome assembly of the bearded iris, Iris pallida Lam.</title>
        <authorList>
            <person name="Bruccoleri R.E."/>
            <person name="Oakeley E.J."/>
            <person name="Faust A.M.E."/>
            <person name="Altorfer M."/>
            <person name="Dessus-Babus S."/>
            <person name="Burckhardt D."/>
            <person name="Oertli M."/>
            <person name="Naumann U."/>
            <person name="Petersen F."/>
            <person name="Wong J."/>
        </authorList>
    </citation>
    <scope>NUCLEOTIDE SEQUENCE</scope>
    <source>
        <strain evidence="2">GSM-AAB239-AS_SAM_17_03QT</strain>
    </source>
</reference>